<feature type="region of interest" description="Disordered" evidence="4">
    <location>
        <begin position="110"/>
        <end position="236"/>
    </location>
</feature>
<name>A0A066UE42_9GAMM</name>
<keyword evidence="6" id="KW-1185">Reference proteome</keyword>
<dbReference type="AlphaFoldDB" id="A0A066UE42"/>
<keyword evidence="2" id="KW-0227">DNA damage</keyword>
<dbReference type="RefSeq" id="WP_036364108.1">
    <property type="nucleotide sequence ID" value="NZ_AOMT01000020.1"/>
</dbReference>
<keyword evidence="2" id="KW-0235">DNA replication</keyword>
<sequence>MSSVNKVIILGRLGNDPEVRQFQNGGGVTNISVATSERWTDKNTGERKEQTEWHRISLFNRLGEIAAQYLRKGSMVYIEGSLQTRKYTDQQGIERYSTEIRASEMRMLSSNNEQGGGYGNQGGNYGNNFGGYQNQNNQQWGNNQNRSFNQNQGYQQGQGFNDYNQGGQDGFGGHQGGNFGQNPNTQIQNGSAGQTPAQSPRPTQSNMATNNSFGAPSAPPAAKPAASNVEDDDIPF</sequence>
<dbReference type="SUPFAM" id="SSF50249">
    <property type="entry name" value="Nucleic acid-binding proteins"/>
    <property type="match status" value="1"/>
</dbReference>
<dbReference type="GO" id="GO:0006260">
    <property type="term" value="P:DNA replication"/>
    <property type="evidence" value="ECO:0007669"/>
    <property type="project" value="UniProtKB-UniRule"/>
</dbReference>
<evidence type="ECO:0000313" key="6">
    <source>
        <dbReference type="Proteomes" id="UP000035860"/>
    </source>
</evidence>
<dbReference type="NCBIfam" id="TIGR00621">
    <property type="entry name" value="ssb"/>
    <property type="match status" value="1"/>
</dbReference>
<feature type="compositionally biased region" description="Gly residues" evidence="4">
    <location>
        <begin position="114"/>
        <end position="129"/>
    </location>
</feature>
<dbReference type="OrthoDB" id="9809878at2"/>
<feature type="compositionally biased region" description="Polar residues" evidence="4">
    <location>
        <begin position="183"/>
        <end position="214"/>
    </location>
</feature>
<comment type="caution">
    <text evidence="2">Lacks conserved residue(s) required for the propagation of feature annotation.</text>
</comment>
<evidence type="ECO:0000256" key="1">
    <source>
        <dbReference type="ARBA" id="ARBA00023125"/>
    </source>
</evidence>
<evidence type="ECO:0000256" key="4">
    <source>
        <dbReference type="SAM" id="MobiDB-lite"/>
    </source>
</evidence>
<evidence type="ECO:0000256" key="2">
    <source>
        <dbReference type="HAMAP-Rule" id="MF_00984"/>
    </source>
</evidence>
<dbReference type="HAMAP" id="MF_00984">
    <property type="entry name" value="SSB"/>
    <property type="match status" value="1"/>
</dbReference>
<dbReference type="PROSITE" id="PS50935">
    <property type="entry name" value="SSB"/>
    <property type="match status" value="1"/>
</dbReference>
<organism evidence="5 6">
    <name type="scientific">Moraxella bovoculi 237</name>
    <dbReference type="NCBI Taxonomy" id="743974"/>
    <lineage>
        <taxon>Bacteria</taxon>
        <taxon>Pseudomonadati</taxon>
        <taxon>Pseudomonadota</taxon>
        <taxon>Gammaproteobacteria</taxon>
        <taxon>Moraxellales</taxon>
        <taxon>Moraxellaceae</taxon>
        <taxon>Moraxella</taxon>
    </lineage>
</organism>
<feature type="compositionally biased region" description="Low complexity" evidence="4">
    <location>
        <begin position="130"/>
        <end position="166"/>
    </location>
</feature>
<comment type="function">
    <text evidence="2">Plays an important role in DNA replication, recombination and repair. Binds to ssDNA and to an array of partner proteins to recruit them to their sites of action during DNA metabolism.</text>
</comment>
<dbReference type="EMBL" id="AOMT01000020">
    <property type="protein sequence ID" value="KDN25370.1"/>
    <property type="molecule type" value="Genomic_DNA"/>
</dbReference>
<feature type="compositionally biased region" description="Gly residues" evidence="4">
    <location>
        <begin position="167"/>
        <end position="179"/>
    </location>
</feature>
<reference evidence="5 6" key="1">
    <citation type="journal article" date="2014" name="Genome Announc.">
        <title>Draft Genome Sequence of Moraxella bovoculi Strain 237T (ATCC BAA-1259T) Isolated from a Calf with Infectious Bovine Keratoconjunctivitis.</title>
        <authorList>
            <person name="Calcutt M.J."/>
            <person name="Foecking M.F."/>
            <person name="Martin N.T."/>
            <person name="Mhlanga-Mutangadura T."/>
            <person name="Reilly T.J."/>
        </authorList>
    </citation>
    <scope>NUCLEOTIDE SEQUENCE [LARGE SCALE GENOMIC DNA]</scope>
    <source>
        <strain evidence="5 6">237</strain>
    </source>
</reference>
<dbReference type="eggNOG" id="COG0629">
    <property type="taxonomic scope" value="Bacteria"/>
</dbReference>
<dbReference type="GO" id="GO:0006310">
    <property type="term" value="P:DNA recombination"/>
    <property type="evidence" value="ECO:0007669"/>
    <property type="project" value="UniProtKB-UniRule"/>
</dbReference>
<dbReference type="GO" id="GO:0009295">
    <property type="term" value="C:nucleoid"/>
    <property type="evidence" value="ECO:0007669"/>
    <property type="project" value="TreeGrafter"/>
</dbReference>
<dbReference type="InterPro" id="IPR011344">
    <property type="entry name" value="ssDNA-bd"/>
</dbReference>
<dbReference type="InterPro" id="IPR000424">
    <property type="entry name" value="Primosome_PriB/ssb"/>
</dbReference>
<dbReference type="GO" id="GO:0006281">
    <property type="term" value="P:DNA repair"/>
    <property type="evidence" value="ECO:0007669"/>
    <property type="project" value="UniProtKB-UniRule"/>
</dbReference>
<comment type="subunit">
    <text evidence="2">Homotetramer.</text>
</comment>
<dbReference type="Pfam" id="PF00436">
    <property type="entry name" value="SSB"/>
    <property type="match status" value="1"/>
</dbReference>
<keyword evidence="1 2" id="KW-0238">DNA-binding</keyword>
<gene>
    <name evidence="5" type="ORF">MBO_04249</name>
</gene>
<dbReference type="InterPro" id="IPR012340">
    <property type="entry name" value="NA-bd_OB-fold"/>
</dbReference>
<dbReference type="Proteomes" id="UP000035860">
    <property type="component" value="Unassembled WGS sequence"/>
</dbReference>
<dbReference type="PANTHER" id="PTHR10302:SF27">
    <property type="entry name" value="SINGLE-STRANDED DNA-BINDING PROTEIN"/>
    <property type="match status" value="1"/>
</dbReference>
<dbReference type="Gene3D" id="2.40.50.140">
    <property type="entry name" value="Nucleic acid-binding proteins"/>
    <property type="match status" value="1"/>
</dbReference>
<protein>
    <recommendedName>
        <fullName evidence="2 3">Single-stranded DNA-binding protein</fullName>
        <shortName evidence="2">SSB</shortName>
    </recommendedName>
</protein>
<dbReference type="CDD" id="cd04496">
    <property type="entry name" value="SSB_OBF"/>
    <property type="match status" value="1"/>
</dbReference>
<evidence type="ECO:0000313" key="5">
    <source>
        <dbReference type="EMBL" id="KDN25370.1"/>
    </source>
</evidence>
<keyword evidence="2" id="KW-0233">DNA recombination</keyword>
<feature type="short sequence motif" description="Important for interaction with partner proteins" evidence="2">
    <location>
        <begin position="231"/>
        <end position="236"/>
    </location>
</feature>
<dbReference type="GO" id="GO:0003697">
    <property type="term" value="F:single-stranded DNA binding"/>
    <property type="evidence" value="ECO:0007669"/>
    <property type="project" value="UniProtKB-UniRule"/>
</dbReference>
<proteinExistence type="inferred from homology"/>
<keyword evidence="2" id="KW-0234">DNA repair</keyword>
<dbReference type="PANTHER" id="PTHR10302">
    <property type="entry name" value="SINGLE-STRANDED DNA-BINDING PROTEIN"/>
    <property type="match status" value="1"/>
</dbReference>
<evidence type="ECO:0000256" key="3">
    <source>
        <dbReference type="RuleBase" id="RU000524"/>
    </source>
</evidence>
<comment type="caution">
    <text evidence="5">The sequence shown here is derived from an EMBL/GenBank/DDBJ whole genome shotgun (WGS) entry which is preliminary data.</text>
</comment>
<accession>A0A066UE42</accession>